<name>A0A6G1GFK0_9PEZI</name>
<dbReference type="Gene3D" id="3.40.50.1820">
    <property type="entry name" value="alpha/beta hydrolase"/>
    <property type="match status" value="1"/>
</dbReference>
<evidence type="ECO:0000256" key="3">
    <source>
        <dbReference type="ARBA" id="ARBA00022692"/>
    </source>
</evidence>
<evidence type="ECO:0000313" key="8">
    <source>
        <dbReference type="EMBL" id="KAF1816804.1"/>
    </source>
</evidence>
<sequence length="835" mass="90082">MLSFLKAPPASQNDGDSLSDLLPSPSLKVEFALLLLLSTDAMRKAHCAVFEPPERQEKQESHSLIDLDDGVPSRAKDGEAAVLAERSRELSSSAIQGIKRESLTYFDSWRSRVLKRSCEVLNVRPETVRQARKSYADRQAKVSKAKEEEDFMSWANGEEREVKQNLRLLPFDPIPTKLSTMSAEQKSKLVQSALLLLLSLESYTGHSRILLLQLAASLQVTYQDLVKYESDVAHLLLQAALAAHTNSNDAGEATARKWKVGLAAVAGAAVIGVTGGLAAPLLAAGISTVFGGLGLGAVSGLLGALAGNGVIIGALFGAYGAKMTGKMMDSYAKEVQDFKFVPLKPDTVNDAAPDAGEAEHHLRVSIGISGWINEESDITRPWLACDSGSSEAFALQWEVETLLRLGVSLNTVLKTYVWDSAKYEILRRTLLGSLAAGLWPLGLLKVASIVDNPFSVGKARADKAGKVLAKALLAKVQGERPVTLIGYSLGARLIYACLLELATQNAFGIIENVVLIGSPVPGSSGPWTNIRAIVTGRVVNVYNGDDLILGFLYRASSIQFGVAGLQPVKYVHGVENFDVCDIVDGHASYQSKIGKILEKIGWADLGADASEEKPPLPPRPRQHIVDDAQIRGEIESHLAVLENLHIDDAKKGVVEQATVQPGLSKMNAQLSVQREAPLEWKPHQGAPHNKVVSNEEVSQEGALQKGPSQKEESLKEASQKGPSQKGELLKGTSQKGESHEKVSHEKALPTPDARTSSPKPKDQDPTETTQSNQPSRTLDPGTFTASEDSDYDDESAGSDYDGEMAMLDPTPFEDDEETIQFGTGSRGFQLHWENN</sequence>
<keyword evidence="5 7" id="KW-0472">Membrane</keyword>
<organism evidence="8">
    <name type="scientific">Eremomyces bilateralis CBS 781.70</name>
    <dbReference type="NCBI Taxonomy" id="1392243"/>
    <lineage>
        <taxon>Eukaryota</taxon>
        <taxon>Fungi</taxon>
        <taxon>Dikarya</taxon>
        <taxon>Ascomycota</taxon>
        <taxon>Pezizomycotina</taxon>
        <taxon>Dothideomycetes</taxon>
        <taxon>Dothideomycetes incertae sedis</taxon>
        <taxon>Eremomycetales</taxon>
        <taxon>Eremomycetaceae</taxon>
        <taxon>Eremomyces</taxon>
    </lineage>
</organism>
<evidence type="ECO:0000256" key="4">
    <source>
        <dbReference type="ARBA" id="ARBA00022989"/>
    </source>
</evidence>
<dbReference type="PANTHER" id="PTHR17920:SF22">
    <property type="entry name" value="DUF726 DOMAIN PROTEIN (AFU_ORTHOLOGUE AFUA_2G12860)"/>
    <property type="match status" value="1"/>
</dbReference>
<dbReference type="GeneID" id="54414336"/>
<reference evidence="8 10" key="1">
    <citation type="submission" date="2020-01" db="EMBL/GenBank/DDBJ databases">
        <authorList>
            <consortium name="DOE Joint Genome Institute"/>
            <person name="Haridas S."/>
            <person name="Albert R."/>
            <person name="Binder M."/>
            <person name="Bloem J."/>
            <person name="Labutti K."/>
            <person name="Salamov A."/>
            <person name="Andreopoulos B."/>
            <person name="Baker S.E."/>
            <person name="Barry K."/>
            <person name="Bills G."/>
            <person name="Bluhm B.H."/>
            <person name="Cannon C."/>
            <person name="Castanera R."/>
            <person name="Culley D.E."/>
            <person name="Daum C."/>
            <person name="Ezra D."/>
            <person name="Gonzalez J.B."/>
            <person name="Henrissat B."/>
            <person name="Kuo A."/>
            <person name="Liang C."/>
            <person name="Lipzen A."/>
            <person name="Lutzoni F."/>
            <person name="Magnuson J."/>
            <person name="Mondo S."/>
            <person name="Nolan M."/>
            <person name="Ohm R."/>
            <person name="Pangilinan J."/>
            <person name="Park H.-J."/>
            <person name="Ramirez L."/>
            <person name="Alfaro M."/>
            <person name="Sun H."/>
            <person name="Tritt A."/>
            <person name="Yoshinaga Y."/>
            <person name="Zwiers L.-H."/>
            <person name="Turgeon B.G."/>
            <person name="Goodwin S.B."/>
            <person name="Spatafora J.W."/>
            <person name="Crous P.W."/>
            <person name="Grigoriev I.V."/>
        </authorList>
    </citation>
    <scope>NUCLEOTIDE SEQUENCE</scope>
    <source>
        <strain evidence="8 10">CBS 781.70</strain>
    </source>
</reference>
<dbReference type="SUPFAM" id="SSF53474">
    <property type="entry name" value="alpha/beta-Hydrolases"/>
    <property type="match status" value="1"/>
</dbReference>
<feature type="transmembrane region" description="Helical" evidence="7">
    <location>
        <begin position="295"/>
        <end position="319"/>
    </location>
</feature>
<evidence type="ECO:0000256" key="5">
    <source>
        <dbReference type="ARBA" id="ARBA00023136"/>
    </source>
</evidence>
<accession>A0A6G1GFK0</accession>
<gene>
    <name evidence="8 10" type="ORF">P152DRAFT_1304</name>
</gene>
<dbReference type="EMBL" id="ML975149">
    <property type="protein sequence ID" value="KAF1816804.1"/>
    <property type="molecule type" value="Genomic_DNA"/>
</dbReference>
<dbReference type="Proteomes" id="UP000504638">
    <property type="component" value="Unplaced"/>
</dbReference>
<comment type="similarity">
    <text evidence="2">Belongs to the TMCO4 family.</text>
</comment>
<feature type="compositionally biased region" description="Acidic residues" evidence="6">
    <location>
        <begin position="787"/>
        <end position="802"/>
    </location>
</feature>
<comment type="subcellular location">
    <subcellularLocation>
        <location evidence="1">Membrane</location>
        <topology evidence="1">Multi-pass membrane protein</topology>
    </subcellularLocation>
</comment>
<evidence type="ECO:0000256" key="6">
    <source>
        <dbReference type="SAM" id="MobiDB-lite"/>
    </source>
</evidence>
<proteinExistence type="inferred from homology"/>
<dbReference type="GO" id="GO:0016020">
    <property type="term" value="C:membrane"/>
    <property type="evidence" value="ECO:0007669"/>
    <property type="project" value="UniProtKB-SubCell"/>
</dbReference>
<feature type="region of interest" description="Disordered" evidence="6">
    <location>
        <begin position="680"/>
        <end position="810"/>
    </location>
</feature>
<dbReference type="PANTHER" id="PTHR17920">
    <property type="entry name" value="TRANSMEMBRANE AND COILED-COIL DOMAIN-CONTAINING PROTEIN 4 TMCO4"/>
    <property type="match status" value="1"/>
</dbReference>
<protein>
    <submittedName>
        <fullName evidence="8 10">DUF726-domain-containing protein</fullName>
    </submittedName>
</protein>
<feature type="compositionally biased region" description="Polar residues" evidence="6">
    <location>
        <begin position="766"/>
        <end position="776"/>
    </location>
</feature>
<dbReference type="RefSeq" id="XP_033538435.1">
    <property type="nucleotide sequence ID" value="XM_033673766.1"/>
</dbReference>
<feature type="transmembrane region" description="Helical" evidence="7">
    <location>
        <begin position="260"/>
        <end position="283"/>
    </location>
</feature>
<keyword evidence="9" id="KW-1185">Reference proteome</keyword>
<reference evidence="10" key="2">
    <citation type="submission" date="2020-04" db="EMBL/GenBank/DDBJ databases">
        <authorList>
            <consortium name="NCBI Genome Project"/>
        </authorList>
    </citation>
    <scope>NUCLEOTIDE SEQUENCE</scope>
    <source>
        <strain evidence="10">CBS 781.70</strain>
    </source>
</reference>
<evidence type="ECO:0000313" key="10">
    <source>
        <dbReference type="RefSeq" id="XP_033538435.1"/>
    </source>
</evidence>
<dbReference type="OrthoDB" id="277931at2759"/>
<evidence type="ECO:0000256" key="1">
    <source>
        <dbReference type="ARBA" id="ARBA00004141"/>
    </source>
</evidence>
<keyword evidence="3 7" id="KW-0812">Transmembrane</keyword>
<evidence type="ECO:0000256" key="7">
    <source>
        <dbReference type="SAM" id="Phobius"/>
    </source>
</evidence>
<keyword evidence="4 7" id="KW-1133">Transmembrane helix</keyword>
<dbReference type="InterPro" id="IPR007941">
    <property type="entry name" value="DUF726"/>
</dbReference>
<dbReference type="InterPro" id="IPR029058">
    <property type="entry name" value="AB_hydrolase_fold"/>
</dbReference>
<evidence type="ECO:0000313" key="9">
    <source>
        <dbReference type="Proteomes" id="UP000504638"/>
    </source>
</evidence>
<feature type="compositionally biased region" description="Basic and acidic residues" evidence="6">
    <location>
        <begin position="708"/>
        <end position="718"/>
    </location>
</feature>
<reference evidence="10" key="3">
    <citation type="submission" date="2025-04" db="UniProtKB">
        <authorList>
            <consortium name="RefSeq"/>
        </authorList>
    </citation>
    <scope>IDENTIFICATION</scope>
    <source>
        <strain evidence="10">CBS 781.70</strain>
    </source>
</reference>
<dbReference type="AlphaFoldDB" id="A0A6G1GFK0"/>
<evidence type="ECO:0000256" key="2">
    <source>
        <dbReference type="ARBA" id="ARBA00009824"/>
    </source>
</evidence>
<feature type="compositionally biased region" description="Basic and acidic residues" evidence="6">
    <location>
        <begin position="736"/>
        <end position="747"/>
    </location>
</feature>
<dbReference type="Pfam" id="PF05277">
    <property type="entry name" value="DUF726"/>
    <property type="match status" value="1"/>
</dbReference>